<feature type="region of interest" description="Disordered" evidence="1">
    <location>
        <begin position="1"/>
        <end position="38"/>
    </location>
</feature>
<dbReference type="Proteomes" id="UP000188268">
    <property type="component" value="Unassembled WGS sequence"/>
</dbReference>
<name>A0A1R3H2S8_COCAP</name>
<sequence length="52" mass="5578">MDKPLVPSTCGNSGLKDGSGMTEPVKAKAMDSRGSEQKSWTLLLRCKPTIIN</sequence>
<comment type="caution">
    <text evidence="2">The sequence shown here is derived from an EMBL/GenBank/DDBJ whole genome shotgun (WGS) entry which is preliminary data.</text>
</comment>
<evidence type="ECO:0000313" key="3">
    <source>
        <dbReference type="Proteomes" id="UP000188268"/>
    </source>
</evidence>
<evidence type="ECO:0000313" key="2">
    <source>
        <dbReference type="EMBL" id="OMO64591.1"/>
    </source>
</evidence>
<dbReference type="EMBL" id="AWWV01012767">
    <property type="protein sequence ID" value="OMO64591.1"/>
    <property type="molecule type" value="Genomic_DNA"/>
</dbReference>
<organism evidence="2 3">
    <name type="scientific">Corchorus capsularis</name>
    <name type="common">Jute</name>
    <dbReference type="NCBI Taxonomy" id="210143"/>
    <lineage>
        <taxon>Eukaryota</taxon>
        <taxon>Viridiplantae</taxon>
        <taxon>Streptophyta</taxon>
        <taxon>Embryophyta</taxon>
        <taxon>Tracheophyta</taxon>
        <taxon>Spermatophyta</taxon>
        <taxon>Magnoliopsida</taxon>
        <taxon>eudicotyledons</taxon>
        <taxon>Gunneridae</taxon>
        <taxon>Pentapetalae</taxon>
        <taxon>rosids</taxon>
        <taxon>malvids</taxon>
        <taxon>Malvales</taxon>
        <taxon>Malvaceae</taxon>
        <taxon>Grewioideae</taxon>
        <taxon>Apeibeae</taxon>
        <taxon>Corchorus</taxon>
    </lineage>
</organism>
<dbReference type="AlphaFoldDB" id="A0A1R3H2S8"/>
<gene>
    <name evidence="2" type="ORF">CCACVL1_21651</name>
</gene>
<proteinExistence type="predicted"/>
<dbReference type="OrthoDB" id="10410285at2759"/>
<dbReference type="Gramene" id="OMO64591">
    <property type="protein sequence ID" value="OMO64591"/>
    <property type="gene ID" value="CCACVL1_21651"/>
</dbReference>
<accession>A0A1R3H2S8</accession>
<keyword evidence="3" id="KW-1185">Reference proteome</keyword>
<reference evidence="2 3" key="1">
    <citation type="submission" date="2013-09" db="EMBL/GenBank/DDBJ databases">
        <title>Corchorus capsularis genome sequencing.</title>
        <authorList>
            <person name="Alam M."/>
            <person name="Haque M.S."/>
            <person name="Islam M.S."/>
            <person name="Emdad E.M."/>
            <person name="Islam M.M."/>
            <person name="Ahmed B."/>
            <person name="Halim A."/>
            <person name="Hossen Q.M.M."/>
            <person name="Hossain M.Z."/>
            <person name="Ahmed R."/>
            <person name="Khan M.M."/>
            <person name="Islam R."/>
            <person name="Rashid M.M."/>
            <person name="Khan S.A."/>
            <person name="Rahman M.S."/>
            <person name="Alam M."/>
        </authorList>
    </citation>
    <scope>NUCLEOTIDE SEQUENCE [LARGE SCALE GENOMIC DNA]</scope>
    <source>
        <strain evidence="3">cv. CVL-1</strain>
        <tissue evidence="2">Whole seedling</tissue>
    </source>
</reference>
<evidence type="ECO:0000256" key="1">
    <source>
        <dbReference type="SAM" id="MobiDB-lite"/>
    </source>
</evidence>
<protein>
    <submittedName>
        <fullName evidence="2">Uncharacterized protein</fullName>
    </submittedName>
</protein>
<feature type="compositionally biased region" description="Basic and acidic residues" evidence="1">
    <location>
        <begin position="25"/>
        <end position="36"/>
    </location>
</feature>